<keyword evidence="3" id="KW-0238">DNA-binding</keyword>
<evidence type="ECO:0000256" key="5">
    <source>
        <dbReference type="ARBA" id="ARBA00023242"/>
    </source>
</evidence>
<keyword evidence="5" id="KW-0539">Nucleus</keyword>
<proteinExistence type="predicted"/>
<feature type="compositionally biased region" description="Basic and acidic residues" evidence="6">
    <location>
        <begin position="624"/>
        <end position="633"/>
    </location>
</feature>
<gene>
    <name evidence="7" type="ORF">JDV02_002541</name>
</gene>
<dbReference type="InterPro" id="IPR001138">
    <property type="entry name" value="Zn2Cys6_DnaBD"/>
</dbReference>
<dbReference type="Proteomes" id="UP000829364">
    <property type="component" value="Chromosome 2"/>
</dbReference>
<dbReference type="GO" id="GO:0005634">
    <property type="term" value="C:nucleus"/>
    <property type="evidence" value="ECO:0007669"/>
    <property type="project" value="UniProtKB-SubCell"/>
</dbReference>
<dbReference type="CDD" id="cd00067">
    <property type="entry name" value="GAL4"/>
    <property type="match status" value="1"/>
</dbReference>
<dbReference type="SUPFAM" id="SSF57701">
    <property type="entry name" value="Zn2/Cys6 DNA-binding domain"/>
    <property type="match status" value="1"/>
</dbReference>
<name>A0A9Q8QBT6_9HYPO</name>
<evidence type="ECO:0000256" key="1">
    <source>
        <dbReference type="ARBA" id="ARBA00004123"/>
    </source>
</evidence>
<evidence type="ECO:0000313" key="7">
    <source>
        <dbReference type="EMBL" id="UNI16066.1"/>
    </source>
</evidence>
<dbReference type="PANTHER" id="PTHR31845:SF32">
    <property type="entry name" value="MISCELLANEOUS ZN(II)2CYS6 TRANSCRIPTION FACTOR (EUROFUNG)-RELATED"/>
    <property type="match status" value="1"/>
</dbReference>
<protein>
    <recommendedName>
        <fullName evidence="9">Zn(2)-C6 fungal-type domain-containing protein</fullName>
    </recommendedName>
</protein>
<dbReference type="InterPro" id="IPR036864">
    <property type="entry name" value="Zn2-C6_fun-type_DNA-bd_sf"/>
</dbReference>
<evidence type="ECO:0000256" key="3">
    <source>
        <dbReference type="ARBA" id="ARBA00023125"/>
    </source>
</evidence>
<dbReference type="InterPro" id="IPR051089">
    <property type="entry name" value="prtT"/>
</dbReference>
<comment type="subcellular location">
    <subcellularLocation>
        <location evidence="1">Nucleus</location>
    </subcellularLocation>
</comment>
<dbReference type="GeneID" id="72064502"/>
<dbReference type="EMBL" id="CP086355">
    <property type="protein sequence ID" value="UNI16066.1"/>
    <property type="molecule type" value="Genomic_DNA"/>
</dbReference>
<keyword evidence="4" id="KW-0804">Transcription</keyword>
<organism evidence="7 8">
    <name type="scientific">Purpureocillium takamizusanense</name>
    <dbReference type="NCBI Taxonomy" id="2060973"/>
    <lineage>
        <taxon>Eukaryota</taxon>
        <taxon>Fungi</taxon>
        <taxon>Dikarya</taxon>
        <taxon>Ascomycota</taxon>
        <taxon>Pezizomycotina</taxon>
        <taxon>Sordariomycetes</taxon>
        <taxon>Hypocreomycetidae</taxon>
        <taxon>Hypocreales</taxon>
        <taxon>Ophiocordycipitaceae</taxon>
        <taxon>Purpureocillium</taxon>
    </lineage>
</organism>
<feature type="compositionally biased region" description="Low complexity" evidence="6">
    <location>
        <begin position="141"/>
        <end position="157"/>
    </location>
</feature>
<evidence type="ECO:0000256" key="6">
    <source>
        <dbReference type="SAM" id="MobiDB-lite"/>
    </source>
</evidence>
<evidence type="ECO:0008006" key="9">
    <source>
        <dbReference type="Google" id="ProtNLM"/>
    </source>
</evidence>
<dbReference type="AlphaFoldDB" id="A0A9Q8QBT6"/>
<accession>A0A9Q8QBT6</accession>
<sequence length="680" mass="74719">MHRREAKPSRRVSGLFLQRSVCLCTCVNVMSQTPARLAADSGGLIPAPYGRACAGCARAKCKCFFYQEGGQTCERCQRLGKQCEPAVAVRKRKRKAGSQLPSPPSRLEEKLDDIVSLLRSQSAHKQGRHTPPSMSADDGGSPPTASESAAAAVISSPTREPEVTINTASSVVHLSRPREPDVAYSPVAEDVAVHRLSPRIAEASLDDFRRSFLPMFPFVHIPRTTTAAELGRVRPFLWLVVMALSSKDVSRQFAMEETIWHVISQRVVAEHFADLDLLLGIICFASWSHYFKQDKPFMTMLSQLAVALAMELNIHKDAMPQTKRATARENSTARARTMEERRTMLAVFHLTSSTWTAYRKTEPLRWTRYLETCLRMLRDDAEAPLDVSLTTQIECQLITNKLTCASHDDGTEGNMTTVLANVLLHQLQGIRQGLSQVMQSERAVQLYLSHAELTVRDALIAKPHARGGDMEGPADSLSQFRMLEDLELLLGSAERWLDTLMHMPAADWTGINVDVFAQFTHALVVVFRLNNTVDAPPGWDPQECRRRADVLKILDRACETIDGVPAAVGMVAGAAASGPRAGLFFKTTYLLRAIKSLFVAEMGPHASEQGAAAPTCSSSNSSAGDERREDEAGGRVVGESVVGWEDILMNLENESWLSDILGASWGAQFEGAMDMPFGAA</sequence>
<feature type="region of interest" description="Disordered" evidence="6">
    <location>
        <begin position="121"/>
        <end position="162"/>
    </location>
</feature>
<dbReference type="KEGG" id="ptkz:JDV02_002541"/>
<dbReference type="RefSeq" id="XP_047839547.1">
    <property type="nucleotide sequence ID" value="XM_047983575.1"/>
</dbReference>
<dbReference type="Gene3D" id="4.10.240.10">
    <property type="entry name" value="Zn(2)-C6 fungal-type DNA-binding domain"/>
    <property type="match status" value="1"/>
</dbReference>
<dbReference type="GO" id="GO:0000976">
    <property type="term" value="F:transcription cis-regulatory region binding"/>
    <property type="evidence" value="ECO:0007669"/>
    <property type="project" value="TreeGrafter"/>
</dbReference>
<keyword evidence="8" id="KW-1185">Reference proteome</keyword>
<dbReference type="PANTHER" id="PTHR31845">
    <property type="entry name" value="FINGER DOMAIN PROTEIN, PUTATIVE-RELATED"/>
    <property type="match status" value="1"/>
</dbReference>
<keyword evidence="2" id="KW-0805">Transcription regulation</keyword>
<reference evidence="7" key="1">
    <citation type="submission" date="2021-11" db="EMBL/GenBank/DDBJ databases">
        <title>Purpureocillium_takamizusanense_genome.</title>
        <authorList>
            <person name="Nguyen N.-H."/>
        </authorList>
    </citation>
    <scope>NUCLEOTIDE SEQUENCE</scope>
    <source>
        <strain evidence="7">PT3</strain>
    </source>
</reference>
<evidence type="ECO:0000256" key="4">
    <source>
        <dbReference type="ARBA" id="ARBA00023163"/>
    </source>
</evidence>
<dbReference type="GO" id="GO:0000981">
    <property type="term" value="F:DNA-binding transcription factor activity, RNA polymerase II-specific"/>
    <property type="evidence" value="ECO:0007669"/>
    <property type="project" value="InterPro"/>
</dbReference>
<feature type="region of interest" description="Disordered" evidence="6">
    <location>
        <begin position="608"/>
        <end position="635"/>
    </location>
</feature>
<evidence type="ECO:0000313" key="8">
    <source>
        <dbReference type="Proteomes" id="UP000829364"/>
    </source>
</evidence>
<dbReference type="OrthoDB" id="1600564at2759"/>
<dbReference type="GO" id="GO:0008270">
    <property type="term" value="F:zinc ion binding"/>
    <property type="evidence" value="ECO:0007669"/>
    <property type="project" value="InterPro"/>
</dbReference>
<evidence type="ECO:0000256" key="2">
    <source>
        <dbReference type="ARBA" id="ARBA00023015"/>
    </source>
</evidence>